<evidence type="ECO:0000256" key="3">
    <source>
        <dbReference type="ARBA" id="ARBA00023121"/>
    </source>
</evidence>
<dbReference type="EMBL" id="SZYD01000004">
    <property type="protein sequence ID" value="KAD6453389.1"/>
    <property type="molecule type" value="Genomic_DNA"/>
</dbReference>
<comment type="function">
    <text evidence="4">Plant non-specific lipid-transfer proteins transfer phospholipids as well as galactolipids across membranes. May play a role in wax or cutin deposition in the cell walls of expanding epidermal cells and certain secretory tissues.</text>
</comment>
<dbReference type="SUPFAM" id="SSF47699">
    <property type="entry name" value="Bifunctional inhibitor/lipid-transfer protein/seed storage 2S albumin"/>
    <property type="match status" value="1"/>
</dbReference>
<feature type="signal peptide" evidence="5">
    <location>
        <begin position="1"/>
        <end position="25"/>
    </location>
</feature>
<evidence type="ECO:0000259" key="6">
    <source>
        <dbReference type="SMART" id="SM00499"/>
    </source>
</evidence>
<feature type="domain" description="Bifunctional inhibitor/plant lipid transfer protein/seed storage helical" evidence="6">
    <location>
        <begin position="29"/>
        <end position="115"/>
    </location>
</feature>
<dbReference type="PANTHER" id="PTHR33076">
    <property type="entry name" value="NON-SPECIFIC LIPID-TRANSFER PROTEIN 2-RELATED"/>
    <property type="match status" value="1"/>
</dbReference>
<dbReference type="InterPro" id="IPR036312">
    <property type="entry name" value="Bifun_inhib/LTP/seed_sf"/>
</dbReference>
<dbReference type="PROSITE" id="PS00597">
    <property type="entry name" value="PLANT_LTP"/>
    <property type="match status" value="1"/>
</dbReference>
<feature type="chain" id="PRO_5024283390" description="Non-specific lipid-transfer protein" evidence="5">
    <location>
        <begin position="26"/>
        <end position="119"/>
    </location>
</feature>
<dbReference type="InterPro" id="IPR016140">
    <property type="entry name" value="Bifunc_inhib/LTP/seed_store"/>
</dbReference>
<dbReference type="Pfam" id="PF00234">
    <property type="entry name" value="Tryp_alpha_amyl"/>
    <property type="match status" value="1"/>
</dbReference>
<reference evidence="7 8" key="1">
    <citation type="submission" date="2019-05" db="EMBL/GenBank/DDBJ databases">
        <title>Mikania micrantha, genome provides insights into the molecular mechanism of rapid growth.</title>
        <authorList>
            <person name="Liu B."/>
        </authorList>
    </citation>
    <scope>NUCLEOTIDE SEQUENCE [LARGE SCALE GENOMIC DNA]</scope>
    <source>
        <strain evidence="7">NLD-2019</strain>
        <tissue evidence="7">Leaf</tissue>
    </source>
</reference>
<evidence type="ECO:0000256" key="5">
    <source>
        <dbReference type="SAM" id="SignalP"/>
    </source>
</evidence>
<evidence type="ECO:0000256" key="4">
    <source>
        <dbReference type="RuleBase" id="RU000628"/>
    </source>
</evidence>
<keyword evidence="3 4" id="KW-0446">Lipid-binding</keyword>
<dbReference type="PRINTS" id="PR00382">
    <property type="entry name" value="LIPIDTRNSFER"/>
</dbReference>
<protein>
    <recommendedName>
        <fullName evidence="4">Non-specific lipid-transfer protein</fullName>
    </recommendedName>
</protein>
<keyword evidence="5" id="KW-0732">Signal</keyword>
<evidence type="ECO:0000256" key="2">
    <source>
        <dbReference type="ARBA" id="ARBA00022448"/>
    </source>
</evidence>
<keyword evidence="2 4" id="KW-0813">Transport</keyword>
<evidence type="ECO:0000313" key="7">
    <source>
        <dbReference type="EMBL" id="KAD6453389.1"/>
    </source>
</evidence>
<comment type="similarity">
    <text evidence="1 4">Belongs to the plant LTP family.</text>
</comment>
<keyword evidence="8" id="KW-1185">Reference proteome</keyword>
<proteinExistence type="inferred from homology"/>
<dbReference type="GO" id="GO:0008289">
    <property type="term" value="F:lipid binding"/>
    <property type="evidence" value="ECO:0007669"/>
    <property type="project" value="UniProtKB-KW"/>
</dbReference>
<evidence type="ECO:0000256" key="1">
    <source>
        <dbReference type="ARBA" id="ARBA00009748"/>
    </source>
</evidence>
<dbReference type="AlphaFoldDB" id="A0A5N6PF90"/>
<sequence length="119" mass="12172">MARMATMVLCAVVTCMVVVAPHAEASMSCGLVARNLAQCAPYLTGEGNAPTAGCCNGVRALNEAANTTPDRQTACNCLQSAYSSDSTGINPSNAANLASECGVDVPYQISPNTDCSKVH</sequence>
<dbReference type="CDD" id="cd01960">
    <property type="entry name" value="nsLTP1"/>
    <property type="match status" value="1"/>
</dbReference>
<dbReference type="SMART" id="SM00499">
    <property type="entry name" value="AAI"/>
    <property type="match status" value="1"/>
</dbReference>
<evidence type="ECO:0000313" key="8">
    <source>
        <dbReference type="Proteomes" id="UP000326396"/>
    </source>
</evidence>
<comment type="caution">
    <text evidence="7">The sequence shown here is derived from an EMBL/GenBank/DDBJ whole genome shotgun (WGS) entry which is preliminary data.</text>
</comment>
<accession>A0A5N6PF90</accession>
<organism evidence="7 8">
    <name type="scientific">Mikania micrantha</name>
    <name type="common">bitter vine</name>
    <dbReference type="NCBI Taxonomy" id="192012"/>
    <lineage>
        <taxon>Eukaryota</taxon>
        <taxon>Viridiplantae</taxon>
        <taxon>Streptophyta</taxon>
        <taxon>Embryophyta</taxon>
        <taxon>Tracheophyta</taxon>
        <taxon>Spermatophyta</taxon>
        <taxon>Magnoliopsida</taxon>
        <taxon>eudicotyledons</taxon>
        <taxon>Gunneridae</taxon>
        <taxon>Pentapetalae</taxon>
        <taxon>asterids</taxon>
        <taxon>campanulids</taxon>
        <taxon>Asterales</taxon>
        <taxon>Asteraceae</taxon>
        <taxon>Asteroideae</taxon>
        <taxon>Heliantheae alliance</taxon>
        <taxon>Eupatorieae</taxon>
        <taxon>Mikania</taxon>
    </lineage>
</organism>
<dbReference type="Gene3D" id="1.10.110.10">
    <property type="entry name" value="Plant lipid-transfer and hydrophobic proteins"/>
    <property type="match status" value="1"/>
</dbReference>
<dbReference type="Proteomes" id="UP000326396">
    <property type="component" value="Linkage Group LG12"/>
</dbReference>
<dbReference type="OrthoDB" id="1890443at2759"/>
<dbReference type="InterPro" id="IPR000528">
    <property type="entry name" value="Plant_nsLTP"/>
</dbReference>
<dbReference type="GO" id="GO:0006869">
    <property type="term" value="P:lipid transport"/>
    <property type="evidence" value="ECO:0007669"/>
    <property type="project" value="InterPro"/>
</dbReference>
<gene>
    <name evidence="7" type="ORF">E3N88_08094</name>
</gene>
<name>A0A5N6PF90_9ASTR</name>